<dbReference type="RefSeq" id="WP_226752484.1">
    <property type="nucleotide sequence ID" value="NZ_JAEINI020000045.1"/>
</dbReference>
<gene>
    <name evidence="1" type="ORF">JAO78_016645</name>
</gene>
<organism evidence="1 2">
    <name type="scientific">Alishewanella maricola</name>
    <dbReference type="NCBI Taxonomy" id="2795740"/>
    <lineage>
        <taxon>Bacteria</taxon>
        <taxon>Pseudomonadati</taxon>
        <taxon>Pseudomonadota</taxon>
        <taxon>Gammaproteobacteria</taxon>
        <taxon>Alteromonadales</taxon>
        <taxon>Alteromonadaceae</taxon>
        <taxon>Alishewanella</taxon>
    </lineage>
</organism>
<sequence>LSSSTKSHGDKFVRNEFGLPQAGREAMQAKNGLLNATSAALRLACVSVRREALQRKKAYPLG</sequence>
<comment type="caution">
    <text evidence="1">The sequence shown here is derived from an EMBL/GenBank/DDBJ whole genome shotgun (WGS) entry which is preliminary data.</text>
</comment>
<evidence type="ECO:0000313" key="2">
    <source>
        <dbReference type="Proteomes" id="UP000633814"/>
    </source>
</evidence>
<accession>A0ABS8C7Z9</accession>
<dbReference type="EMBL" id="JAEINI020000045">
    <property type="protein sequence ID" value="MCB5228431.1"/>
    <property type="molecule type" value="Genomic_DNA"/>
</dbReference>
<dbReference type="Proteomes" id="UP000633814">
    <property type="component" value="Unassembled WGS sequence"/>
</dbReference>
<name>A0ABS8C7Z9_9ALTE</name>
<keyword evidence="2" id="KW-1185">Reference proteome</keyword>
<reference evidence="1 2" key="1">
    <citation type="submission" date="2021-10" db="EMBL/GenBank/DDBJ databases">
        <title>Alishewanella koreense sp. nov. isolated from seawater of southwestern coast in South Korea and the proposal for the reclassification of Rheinheimera perlucida and Rheinheimera tuosuensis as Arsukibacterium perlucida and Arsukibacterium tuosuensis.</title>
        <authorList>
            <person name="Kim K.H."/>
            <person name="Ruan W."/>
            <person name="Kim K.R."/>
            <person name="Baek J.H."/>
            <person name="Jeon C.O."/>
        </authorList>
    </citation>
    <scope>NUCLEOTIDE SEQUENCE [LARGE SCALE GENOMIC DNA]</scope>
    <source>
        <strain evidence="1 2">16-MA</strain>
    </source>
</reference>
<feature type="non-terminal residue" evidence="1">
    <location>
        <position position="1"/>
    </location>
</feature>
<proteinExistence type="predicted"/>
<protein>
    <submittedName>
        <fullName evidence="1">Uncharacterized protein</fullName>
    </submittedName>
</protein>
<evidence type="ECO:0000313" key="1">
    <source>
        <dbReference type="EMBL" id="MCB5228431.1"/>
    </source>
</evidence>